<name>A0A814Z6H1_9BILA</name>
<dbReference type="InterPro" id="IPR050765">
    <property type="entry name" value="Riboflavin_Biosynth_HTPR"/>
</dbReference>
<dbReference type="Pfam" id="PF01872">
    <property type="entry name" value="RibD_C"/>
    <property type="match status" value="1"/>
</dbReference>
<evidence type="ECO:0000313" key="3">
    <source>
        <dbReference type="EMBL" id="CAF3833122.1"/>
    </source>
</evidence>
<dbReference type="InterPro" id="IPR024072">
    <property type="entry name" value="DHFR-like_dom_sf"/>
</dbReference>
<proteinExistence type="predicted"/>
<dbReference type="Proteomes" id="UP000663864">
    <property type="component" value="Unassembled WGS sequence"/>
</dbReference>
<dbReference type="EMBL" id="CAJNOT010001712">
    <property type="protein sequence ID" value="CAF1239500.1"/>
    <property type="molecule type" value="Genomic_DNA"/>
</dbReference>
<sequence length="174" mass="20243">MRKVILYAAISIDGFIAREDGNIDWLPPLNNENNDDYEYNSFYENIDVTLIGRKTYQQILTFPGHFPYRDKKNYVFSHEKQKPNEFVEFVNDDVYEFVNQLKSQSGKDIWLIGGAELNKTLLNLGLIDELILTIIPIVLGKGIHLFGQQSIEQQFKYCDSKIFTTGYVQIKYTI</sequence>
<dbReference type="PANTHER" id="PTHR38011:SF11">
    <property type="entry name" value="2,5-DIAMINO-6-RIBOSYLAMINO-4(3H)-PYRIMIDINONE 5'-PHOSPHATE REDUCTASE"/>
    <property type="match status" value="1"/>
</dbReference>
<evidence type="ECO:0000313" key="4">
    <source>
        <dbReference type="Proteomes" id="UP000663864"/>
    </source>
</evidence>
<reference evidence="2" key="1">
    <citation type="submission" date="2021-02" db="EMBL/GenBank/DDBJ databases">
        <authorList>
            <person name="Nowell W R."/>
        </authorList>
    </citation>
    <scope>NUCLEOTIDE SEQUENCE</scope>
</reference>
<comment type="caution">
    <text evidence="2">The sequence shown here is derived from an EMBL/GenBank/DDBJ whole genome shotgun (WGS) entry which is preliminary data.</text>
</comment>
<dbReference type="GO" id="GO:0008703">
    <property type="term" value="F:5-amino-6-(5-phosphoribosylamino)uracil reductase activity"/>
    <property type="evidence" value="ECO:0007669"/>
    <property type="project" value="InterPro"/>
</dbReference>
<evidence type="ECO:0000259" key="1">
    <source>
        <dbReference type="Pfam" id="PF01872"/>
    </source>
</evidence>
<accession>A0A814Z6H1</accession>
<dbReference type="PANTHER" id="PTHR38011">
    <property type="entry name" value="DIHYDROFOLATE REDUCTASE FAMILY PROTEIN (AFU_ORTHOLOGUE AFUA_8G06820)"/>
    <property type="match status" value="1"/>
</dbReference>
<dbReference type="InterPro" id="IPR002734">
    <property type="entry name" value="RibDG_C"/>
</dbReference>
<dbReference type="SUPFAM" id="SSF53597">
    <property type="entry name" value="Dihydrofolate reductase-like"/>
    <property type="match status" value="1"/>
</dbReference>
<gene>
    <name evidence="3" type="ORF">JBS370_LOCUS17181</name>
    <name evidence="2" type="ORF">ZHD862_LOCUS24799</name>
</gene>
<dbReference type="AlphaFoldDB" id="A0A814Z6H1"/>
<dbReference type="EMBL" id="CAJOBD010001809">
    <property type="protein sequence ID" value="CAF3833122.1"/>
    <property type="molecule type" value="Genomic_DNA"/>
</dbReference>
<dbReference type="Proteomes" id="UP000663836">
    <property type="component" value="Unassembled WGS sequence"/>
</dbReference>
<evidence type="ECO:0000313" key="2">
    <source>
        <dbReference type="EMBL" id="CAF1239500.1"/>
    </source>
</evidence>
<organism evidence="2 4">
    <name type="scientific">Rotaria sordida</name>
    <dbReference type="NCBI Taxonomy" id="392033"/>
    <lineage>
        <taxon>Eukaryota</taxon>
        <taxon>Metazoa</taxon>
        <taxon>Spiralia</taxon>
        <taxon>Gnathifera</taxon>
        <taxon>Rotifera</taxon>
        <taxon>Eurotatoria</taxon>
        <taxon>Bdelloidea</taxon>
        <taxon>Philodinida</taxon>
        <taxon>Philodinidae</taxon>
        <taxon>Rotaria</taxon>
    </lineage>
</organism>
<dbReference type="GO" id="GO:0009231">
    <property type="term" value="P:riboflavin biosynthetic process"/>
    <property type="evidence" value="ECO:0007669"/>
    <property type="project" value="InterPro"/>
</dbReference>
<dbReference type="Gene3D" id="3.40.430.10">
    <property type="entry name" value="Dihydrofolate Reductase, subunit A"/>
    <property type="match status" value="1"/>
</dbReference>
<protein>
    <recommendedName>
        <fullName evidence="1">Bacterial bifunctional deaminase-reductase C-terminal domain-containing protein</fullName>
    </recommendedName>
</protein>
<feature type="domain" description="Bacterial bifunctional deaminase-reductase C-terminal" evidence="1">
    <location>
        <begin position="2"/>
        <end position="166"/>
    </location>
</feature>